<reference evidence="1 2" key="1">
    <citation type="submission" date="2018-11" db="EMBL/GenBank/DDBJ databases">
        <authorList>
            <consortium name="Pathogen Informatics"/>
        </authorList>
    </citation>
    <scope>NUCLEOTIDE SEQUENCE [LARGE SCALE GENOMIC DNA]</scope>
</reference>
<reference evidence="3" key="2">
    <citation type="submission" date="2019-09" db="UniProtKB">
        <authorList>
            <consortium name="WormBaseParasite"/>
        </authorList>
    </citation>
    <scope>IDENTIFICATION</scope>
</reference>
<dbReference type="EMBL" id="UZAH01025555">
    <property type="protein sequence ID" value="VDO66107.1"/>
    <property type="molecule type" value="Genomic_DNA"/>
</dbReference>
<dbReference type="WBParaSite" id="HPBE_0000587201-mRNA-1">
    <property type="protein sequence ID" value="HPBE_0000587201-mRNA-1"/>
    <property type="gene ID" value="HPBE_0000587201"/>
</dbReference>
<sequence>MSATRRSIALVVKRNGGDRSRLLVIVDKKWTVGIFQSLALPAVGSVIIIEWRQHCEANTICVEKWEKYIGYEAMGGFDVNNTENEFTGMFYTTGCVRYNGVPLENPAIFNNYIGIVNDRSKILDEFYVGKLRATVTFVKEGDDYCWMLLKVVDYLKKEANKDSNDPRKYKGIVGAVNQGPREDGHYITSRFFPHDVRWFSRPNGRDKAYVFEVEADNEYSSDRHKKY</sequence>
<dbReference type="Proteomes" id="UP000050761">
    <property type="component" value="Unassembled WGS sequence"/>
</dbReference>
<evidence type="ECO:0000313" key="2">
    <source>
        <dbReference type="Proteomes" id="UP000050761"/>
    </source>
</evidence>
<proteinExistence type="predicted"/>
<name>A0A3P7Y0E4_HELPZ</name>
<protein>
    <submittedName>
        <fullName evidence="3">Dirigent protein</fullName>
    </submittedName>
</protein>
<organism evidence="1">
    <name type="scientific">Heligmosomoides polygyrus</name>
    <name type="common">Parasitic roundworm</name>
    <dbReference type="NCBI Taxonomy" id="6339"/>
    <lineage>
        <taxon>Eukaryota</taxon>
        <taxon>Metazoa</taxon>
        <taxon>Ecdysozoa</taxon>
        <taxon>Nematoda</taxon>
        <taxon>Chromadorea</taxon>
        <taxon>Rhabditida</taxon>
        <taxon>Rhabditina</taxon>
        <taxon>Rhabditomorpha</taxon>
        <taxon>Strongyloidea</taxon>
        <taxon>Heligmosomidae</taxon>
        <taxon>Heligmosomoides</taxon>
    </lineage>
</organism>
<keyword evidence="2" id="KW-1185">Reference proteome</keyword>
<dbReference type="OrthoDB" id="5841771at2759"/>
<dbReference type="AlphaFoldDB" id="A0A3P7Y0E4"/>
<gene>
    <name evidence="1" type="ORF">HPBE_LOCUS5873</name>
</gene>
<accession>A0A3P7Y0E4</accession>
<evidence type="ECO:0000313" key="3">
    <source>
        <dbReference type="WBParaSite" id="HPBE_0000587201-mRNA-1"/>
    </source>
</evidence>
<evidence type="ECO:0000313" key="1">
    <source>
        <dbReference type="EMBL" id="VDO66107.1"/>
    </source>
</evidence>